<reference evidence="1" key="1">
    <citation type="submission" date="2024-07" db="EMBL/GenBank/DDBJ databases">
        <title>Metagenome and Metagenome-Assembled Genomes of Archaea from a hot spring from the geothermal field of Los Azufres, Mexico.</title>
        <authorList>
            <person name="Marin-Paredes R."/>
            <person name="Martinez-Romero E."/>
            <person name="Servin-Garciduenas L.E."/>
        </authorList>
    </citation>
    <scope>NUCLEOTIDE SEQUENCE</scope>
</reference>
<gene>
    <name evidence="1" type="ORF">TU35_002405</name>
</gene>
<evidence type="ECO:0000313" key="1">
    <source>
        <dbReference type="EMBL" id="MFB6490092.1"/>
    </source>
</evidence>
<name>A0ACC6UZ61_9CREN</name>
<comment type="caution">
    <text evidence="1">The sequence shown here is derived from an EMBL/GenBank/DDBJ whole genome shotgun (WGS) entry which is preliminary data.</text>
</comment>
<protein>
    <submittedName>
        <fullName evidence="1">Trehalose-phosphatase</fullName>
    </submittedName>
</protein>
<evidence type="ECO:0000313" key="2">
    <source>
        <dbReference type="Proteomes" id="UP000033636"/>
    </source>
</evidence>
<dbReference type="Proteomes" id="UP000033636">
    <property type="component" value="Unassembled WGS sequence"/>
</dbReference>
<dbReference type="EMBL" id="JZWT02000004">
    <property type="protein sequence ID" value="MFB6490092.1"/>
    <property type="molecule type" value="Genomic_DNA"/>
</dbReference>
<sequence>MDLAVMTDYDGTFTDPDSPDEPLTEALNALRDLAEVVPVAVVTTKECAYVEGKVPFAKAYACVNGIELKAGGYVAVAEDLRSWALEAMRARLEALGAQLKRTSRGELAGAAIDWRRRPGPPEGLAEVLAEAERLGLSVVKYSGHPFVDIYASKKNKGDAVRALRALLGVNYVVYIGDSENDVPAWLAADVRIVVRHKYNKALDLEGLVPIPQEGLAAYLREVVKGLRAGAPPRM</sequence>
<proteinExistence type="predicted"/>
<organism evidence="1 2">
    <name type="scientific">Thermoproteus sp. AZ2</name>
    <dbReference type="NCBI Taxonomy" id="1609232"/>
    <lineage>
        <taxon>Archaea</taxon>
        <taxon>Thermoproteota</taxon>
        <taxon>Thermoprotei</taxon>
        <taxon>Thermoproteales</taxon>
        <taxon>Thermoproteaceae</taxon>
        <taxon>Thermoproteus</taxon>
    </lineage>
</organism>
<accession>A0ACC6UZ61</accession>